<dbReference type="InterPro" id="IPR039910">
    <property type="entry name" value="D15-like"/>
</dbReference>
<dbReference type="Proteomes" id="UP000032046">
    <property type="component" value="Unassembled WGS sequence"/>
</dbReference>
<evidence type="ECO:0000256" key="3">
    <source>
        <dbReference type="ARBA" id="ARBA00022729"/>
    </source>
</evidence>
<dbReference type="STRING" id="1602171.ST44_07775"/>
<reference evidence="8 9" key="1">
    <citation type="submission" date="2015-01" db="EMBL/GenBank/DDBJ databases">
        <title>Comparative genomics of non-oral Prevotella species.</title>
        <authorList>
            <person name="Accetto T."/>
            <person name="Nograsek B."/>
            <person name="Avgustin G."/>
        </authorList>
    </citation>
    <scope>NUCLEOTIDE SEQUENCE [LARGE SCALE GENOMIC DNA]</scope>
    <source>
        <strain evidence="8 9">P5-119</strain>
    </source>
</reference>
<evidence type="ECO:0000256" key="6">
    <source>
        <dbReference type="SAM" id="SignalP"/>
    </source>
</evidence>
<dbReference type="RefSeq" id="WP_042519394.1">
    <property type="nucleotide sequence ID" value="NZ_JXQK01000056.1"/>
</dbReference>
<dbReference type="PANTHER" id="PTHR12815:SF47">
    <property type="entry name" value="TRANSLOCATION AND ASSEMBLY MODULE SUBUNIT TAMA"/>
    <property type="match status" value="1"/>
</dbReference>
<comment type="subcellular location">
    <subcellularLocation>
        <location evidence="1">Membrane</location>
    </subcellularLocation>
</comment>
<dbReference type="GO" id="GO:0019867">
    <property type="term" value="C:outer membrane"/>
    <property type="evidence" value="ECO:0007669"/>
    <property type="project" value="InterPro"/>
</dbReference>
<comment type="caution">
    <text evidence="8">The sequence shown here is derived from an EMBL/GenBank/DDBJ whole genome shotgun (WGS) entry which is preliminary data.</text>
</comment>
<dbReference type="InterPro" id="IPR000184">
    <property type="entry name" value="Bac_surfAg_D15"/>
</dbReference>
<gene>
    <name evidence="8" type="ORF">ST44_07775</name>
</gene>
<evidence type="ECO:0000259" key="7">
    <source>
        <dbReference type="Pfam" id="PF01103"/>
    </source>
</evidence>
<evidence type="ECO:0000256" key="2">
    <source>
        <dbReference type="ARBA" id="ARBA00022692"/>
    </source>
</evidence>
<name>A0A0D0IZA4_9BACT</name>
<proteinExistence type="predicted"/>
<keyword evidence="2" id="KW-0812">Transmembrane</keyword>
<dbReference type="AlphaFoldDB" id="A0A0D0IZA4"/>
<evidence type="ECO:0000313" key="9">
    <source>
        <dbReference type="Proteomes" id="UP000032046"/>
    </source>
</evidence>
<feature type="chain" id="PRO_5002224851" evidence="6">
    <location>
        <begin position="25"/>
        <end position="768"/>
    </location>
</feature>
<feature type="domain" description="Bacterial surface antigen (D15)" evidence="7">
    <location>
        <begin position="409"/>
        <end position="740"/>
    </location>
</feature>
<evidence type="ECO:0000256" key="5">
    <source>
        <dbReference type="ARBA" id="ARBA00023237"/>
    </source>
</evidence>
<evidence type="ECO:0000256" key="4">
    <source>
        <dbReference type="ARBA" id="ARBA00023136"/>
    </source>
</evidence>
<dbReference type="PROSITE" id="PS51257">
    <property type="entry name" value="PROKAR_LIPOPROTEIN"/>
    <property type="match status" value="1"/>
</dbReference>
<keyword evidence="9" id="KW-1185">Reference proteome</keyword>
<dbReference type="EMBL" id="JXQK01000056">
    <property type="protein sequence ID" value="KIP62186.1"/>
    <property type="molecule type" value="Genomic_DNA"/>
</dbReference>
<evidence type="ECO:0000313" key="8">
    <source>
        <dbReference type="EMBL" id="KIP62186.1"/>
    </source>
</evidence>
<dbReference type="Pfam" id="PF01103">
    <property type="entry name" value="Omp85"/>
    <property type="match status" value="1"/>
</dbReference>
<keyword evidence="4" id="KW-0472">Membrane</keyword>
<protein>
    <submittedName>
        <fullName evidence="8">Membrane protein</fullName>
    </submittedName>
</protein>
<keyword evidence="3 6" id="KW-0732">Signal</keyword>
<dbReference type="Gene3D" id="2.40.160.50">
    <property type="entry name" value="membrane protein fhac: a member of the omp85/tpsb transporter family"/>
    <property type="match status" value="1"/>
</dbReference>
<evidence type="ECO:0000256" key="1">
    <source>
        <dbReference type="ARBA" id="ARBA00004370"/>
    </source>
</evidence>
<keyword evidence="5" id="KW-0998">Cell outer membrane</keyword>
<dbReference type="PANTHER" id="PTHR12815">
    <property type="entry name" value="SORTING AND ASSEMBLY MACHINERY SAMM50 PROTEIN FAMILY MEMBER"/>
    <property type="match status" value="1"/>
</dbReference>
<sequence>MKHQIMSNTLGTLMVCALAFLATACSTTSSVPEGDQLYVGLKQIEYDDCEKSDHYYSTQEEVEAALATAPNGAFFGSSYHRTIPYKLWIWNAFQNSEGKLGKWIAKTFGSAPVLMSWVNPQLRASVAQSVLRNHGYLGGTVGFEVETQKNPKKAKILYKVAMNQLSLIDTVEYANFPAVADSLILATRDQALIGPGKPFNVATLDAERSRLSALFRNNGYYYFQPAYASYLADTLAHQGRVKLRLQLADNIPERARHKWYIGNLKVNIQKQLMQQLKDSFNYRRLTLAYNGKRPPIRARLLLRHLRLFPRQQYSQDAYLESAERLSSAGQYSSVQFAFTPRDTTAQCDTLDMTVSCVLNKPYEFYVETNYSNKINGRTGPELVLGLKKLNAFKGGEVVDLRLHGAYEWQTGGQNGKDYNSYEYGADLSVSFPRMIFPFLKPYRYHVTPTTTARASANVINRPGYFKMHTASGNWTYQWQPTETKKFEVTPLTLKYQHLTYTTHTFDSIMNANPYLLATMQDMLIPKMQFSYTYNSPKKYRNPIYWNLTLSESGNVLSLGYLAAGKKWNAKGKELFKNAYAQFVKLETDFTKTWGIGLKSQLVGHVNAGIVYSYGNAASTPYSEQFYVGGANSIRAFPVRSVGPGRYYTDQARLSYLDQTGDMKFIANLEYRFNLFGDLYGAAFLDAGNVWGVRDDGYRKGAQFKMKNLLKEMAVGTGIGVRYDLQFLILRIDWGVGIHMPYDTGRSGYYNIRKFKDGQSLHLAVGYPF</sequence>
<feature type="signal peptide" evidence="6">
    <location>
        <begin position="1"/>
        <end position="24"/>
    </location>
</feature>
<organism evidence="8 9">
    <name type="scientific">Prevotella pectinovora</name>
    <dbReference type="NCBI Taxonomy" id="1602169"/>
    <lineage>
        <taxon>Bacteria</taxon>
        <taxon>Pseudomonadati</taxon>
        <taxon>Bacteroidota</taxon>
        <taxon>Bacteroidia</taxon>
        <taxon>Bacteroidales</taxon>
        <taxon>Prevotellaceae</taxon>
        <taxon>Prevotella</taxon>
    </lineage>
</organism>
<accession>A0A0D0IZA4</accession>